<evidence type="ECO:0000313" key="2">
    <source>
        <dbReference type="Proteomes" id="UP000540989"/>
    </source>
</evidence>
<evidence type="ECO:0000313" key="1">
    <source>
        <dbReference type="EMBL" id="MBB5059085.1"/>
    </source>
</evidence>
<dbReference type="AlphaFoldDB" id="A0A7W7ZFN5"/>
<comment type="caution">
    <text evidence="1">The sequence shown here is derived from an EMBL/GenBank/DDBJ whole genome shotgun (WGS) entry which is preliminary data.</text>
</comment>
<keyword evidence="2" id="KW-1185">Reference proteome</keyword>
<proteinExistence type="predicted"/>
<dbReference type="Proteomes" id="UP000540989">
    <property type="component" value="Unassembled WGS sequence"/>
</dbReference>
<dbReference type="EMBL" id="JACHIP010000005">
    <property type="protein sequence ID" value="MBB5059085.1"/>
    <property type="molecule type" value="Genomic_DNA"/>
</dbReference>
<accession>A0A7W7ZFN5</accession>
<protein>
    <submittedName>
        <fullName evidence="1">Uncharacterized protein</fullName>
    </submittedName>
</protein>
<gene>
    <name evidence="1" type="ORF">HDF16_003808</name>
</gene>
<organism evidence="1 2">
    <name type="scientific">Granulicella aggregans</name>
    <dbReference type="NCBI Taxonomy" id="474949"/>
    <lineage>
        <taxon>Bacteria</taxon>
        <taxon>Pseudomonadati</taxon>
        <taxon>Acidobacteriota</taxon>
        <taxon>Terriglobia</taxon>
        <taxon>Terriglobales</taxon>
        <taxon>Acidobacteriaceae</taxon>
        <taxon>Granulicella</taxon>
    </lineage>
</organism>
<reference evidence="1 2" key="1">
    <citation type="submission" date="2020-08" db="EMBL/GenBank/DDBJ databases">
        <title>Genomic Encyclopedia of Type Strains, Phase IV (KMG-V): Genome sequencing to study the core and pangenomes of soil and plant-associated prokaryotes.</title>
        <authorList>
            <person name="Whitman W."/>
        </authorList>
    </citation>
    <scope>NUCLEOTIDE SEQUENCE [LARGE SCALE GENOMIC DNA]</scope>
    <source>
        <strain evidence="1 2">M8UP14</strain>
    </source>
</reference>
<dbReference type="RefSeq" id="WP_184219934.1">
    <property type="nucleotide sequence ID" value="NZ_JACHIP010000005.1"/>
</dbReference>
<name>A0A7W7ZFN5_9BACT</name>
<sequence>MSTIEKMDKAIAILREKGHSIGSGVVTWDGSGSPLLTVDDRLLTYREVYKLAGLPE</sequence>